<dbReference type="Proteomes" id="UP000766629">
    <property type="component" value="Unassembled WGS sequence"/>
</dbReference>
<name>A0ABS7NB03_9RHOB</name>
<sequence>MLRRLLFRGAAAALIAACGTALAADCKPDRVDLRGSWGQAGFTVEIADDEQERARGLMFRDSMPSGAGMLFVYEHPQPAAFWMKNTLIPLDIIFVDELGQVTSVHQNAKPGDLTPIPGGDHVYAVLEINGGLAGRYGITAGSQMRHEIFSAVGAVWPC</sequence>
<reference evidence="2 3" key="1">
    <citation type="submission" date="2021-06" db="EMBL/GenBank/DDBJ databases">
        <title>50 bacteria genomes isolated from Dapeng, Shenzhen, China.</title>
        <authorList>
            <person name="Zheng W."/>
            <person name="Yu S."/>
            <person name="Huang Y."/>
        </authorList>
    </citation>
    <scope>NUCLEOTIDE SEQUENCE [LARGE SCALE GENOMIC DNA]</scope>
    <source>
        <strain evidence="2 3">DP1N14-2</strain>
    </source>
</reference>
<gene>
    <name evidence="2" type="ORF">KUV26_02925</name>
</gene>
<dbReference type="Pfam" id="PF02643">
    <property type="entry name" value="DUF192"/>
    <property type="match status" value="1"/>
</dbReference>
<dbReference type="Gene3D" id="2.60.120.1140">
    <property type="entry name" value="Protein of unknown function DUF192"/>
    <property type="match status" value="1"/>
</dbReference>
<dbReference type="InterPro" id="IPR038695">
    <property type="entry name" value="Saro_0823-like_sf"/>
</dbReference>
<dbReference type="PANTHER" id="PTHR37953">
    <property type="entry name" value="UPF0127 PROTEIN MJ1496"/>
    <property type="match status" value="1"/>
</dbReference>
<dbReference type="InterPro" id="IPR003795">
    <property type="entry name" value="DUF192"/>
</dbReference>
<evidence type="ECO:0000313" key="2">
    <source>
        <dbReference type="EMBL" id="MBY6138378.1"/>
    </source>
</evidence>
<organism evidence="2 3">
    <name type="scientific">Leisingera daeponensis</name>
    <dbReference type="NCBI Taxonomy" id="405746"/>
    <lineage>
        <taxon>Bacteria</taxon>
        <taxon>Pseudomonadati</taxon>
        <taxon>Pseudomonadota</taxon>
        <taxon>Alphaproteobacteria</taxon>
        <taxon>Rhodobacterales</taxon>
        <taxon>Roseobacteraceae</taxon>
        <taxon>Leisingera</taxon>
    </lineage>
</organism>
<protein>
    <submittedName>
        <fullName evidence="2">DUF192 domain-containing protein</fullName>
    </submittedName>
</protein>
<accession>A0ABS7NB03</accession>
<feature type="chain" id="PRO_5047095198" evidence="1">
    <location>
        <begin position="24"/>
        <end position="158"/>
    </location>
</feature>
<comment type="caution">
    <text evidence="2">The sequence shown here is derived from an EMBL/GenBank/DDBJ whole genome shotgun (WGS) entry which is preliminary data.</text>
</comment>
<dbReference type="PANTHER" id="PTHR37953:SF1">
    <property type="entry name" value="UPF0127 PROTEIN MJ1496"/>
    <property type="match status" value="1"/>
</dbReference>
<feature type="signal peptide" evidence="1">
    <location>
        <begin position="1"/>
        <end position="23"/>
    </location>
</feature>
<evidence type="ECO:0000256" key="1">
    <source>
        <dbReference type="SAM" id="SignalP"/>
    </source>
</evidence>
<evidence type="ECO:0000313" key="3">
    <source>
        <dbReference type="Proteomes" id="UP000766629"/>
    </source>
</evidence>
<keyword evidence="1" id="KW-0732">Signal</keyword>
<dbReference type="EMBL" id="JAHVJA010000001">
    <property type="protein sequence ID" value="MBY6138378.1"/>
    <property type="molecule type" value="Genomic_DNA"/>
</dbReference>
<keyword evidence="3" id="KW-1185">Reference proteome</keyword>
<dbReference type="RefSeq" id="WP_222507246.1">
    <property type="nucleotide sequence ID" value="NZ_JAHVJA010000001.1"/>
</dbReference>
<proteinExistence type="predicted"/>